<evidence type="ECO:0000256" key="10">
    <source>
        <dbReference type="ARBA" id="ARBA00022723"/>
    </source>
</evidence>
<feature type="binding site" evidence="14 15">
    <location>
        <position position="6"/>
    </location>
    <ligand>
        <name>a divalent metal cation</name>
        <dbReference type="ChEBI" id="CHEBI:60240"/>
    </ligand>
</feature>
<evidence type="ECO:0000256" key="2">
    <source>
        <dbReference type="ARBA" id="ARBA00001946"/>
    </source>
</evidence>
<dbReference type="NCBIfam" id="TIGR00729">
    <property type="entry name" value="ribonuclease HII"/>
    <property type="match status" value="1"/>
</dbReference>
<dbReference type="PROSITE" id="PS51975">
    <property type="entry name" value="RNASE_H_2"/>
    <property type="match status" value="1"/>
</dbReference>
<evidence type="ECO:0000256" key="6">
    <source>
        <dbReference type="ARBA" id="ARBA00012180"/>
    </source>
</evidence>
<keyword evidence="12 14" id="KW-0378">Hydrolase</keyword>
<dbReference type="CDD" id="cd07180">
    <property type="entry name" value="RNase_HII_archaea_like"/>
    <property type="match status" value="1"/>
</dbReference>
<dbReference type="InterPro" id="IPR036397">
    <property type="entry name" value="RNaseH_sf"/>
</dbReference>
<dbReference type="Proteomes" id="UP000002061">
    <property type="component" value="Chromosome"/>
</dbReference>
<evidence type="ECO:0000256" key="3">
    <source>
        <dbReference type="ARBA" id="ARBA00004065"/>
    </source>
</evidence>
<dbReference type="SUPFAM" id="SSF53098">
    <property type="entry name" value="Ribonuclease H-like"/>
    <property type="match status" value="1"/>
</dbReference>
<keyword evidence="8 14" id="KW-0963">Cytoplasm</keyword>
<evidence type="ECO:0000313" key="18">
    <source>
        <dbReference type="EMBL" id="ADG12868.1"/>
    </source>
</evidence>
<dbReference type="InterPro" id="IPR004649">
    <property type="entry name" value="RNase_H2_suA"/>
</dbReference>
<evidence type="ECO:0000256" key="11">
    <source>
        <dbReference type="ARBA" id="ARBA00022759"/>
    </source>
</evidence>
<evidence type="ECO:0000313" key="19">
    <source>
        <dbReference type="Proteomes" id="UP000002061"/>
    </source>
</evidence>
<dbReference type="EMBL" id="CP002009">
    <property type="protein sequence ID" value="ADG12868.1"/>
    <property type="molecule type" value="Genomic_DNA"/>
</dbReference>
<reference evidence="18" key="1">
    <citation type="submission" date="2010-04" db="EMBL/GenBank/DDBJ databases">
        <title>Complete sequence of Methanocaldococcus infernus ME.</title>
        <authorList>
            <consortium name="US DOE Joint Genome Institute"/>
            <person name="Lucas S."/>
            <person name="Copeland A."/>
            <person name="Lapidus A."/>
            <person name="Cheng J.-F."/>
            <person name="Bruce D."/>
            <person name="Goodwin L."/>
            <person name="Pitluck S."/>
            <person name="Munk A.C."/>
            <person name="Detter J.C."/>
            <person name="Han C."/>
            <person name="Tapia R."/>
            <person name="Land M."/>
            <person name="Hauser L."/>
            <person name="Kyrpides N."/>
            <person name="Mikhailova N."/>
            <person name="Sieprawska-Lupa M."/>
            <person name="Whitman W.B."/>
            <person name="Woyke T."/>
        </authorList>
    </citation>
    <scope>NUCLEOTIDE SEQUENCE [LARGE SCALE GENOMIC DNA]</scope>
    <source>
        <strain evidence="18">ME</strain>
    </source>
</reference>
<dbReference type="GO" id="GO:0032299">
    <property type="term" value="C:ribonuclease H2 complex"/>
    <property type="evidence" value="ECO:0007669"/>
    <property type="project" value="TreeGrafter"/>
</dbReference>
<comment type="function">
    <text evidence="3 14 16">Endonuclease that specifically degrades the RNA of RNA-DNA hybrids.</text>
</comment>
<dbReference type="RefSeq" id="WP_013099614.1">
    <property type="nucleotide sequence ID" value="NC_014122.1"/>
</dbReference>
<feature type="domain" description="RNase H type-2" evidence="17">
    <location>
        <begin position="1"/>
        <end position="209"/>
    </location>
</feature>
<dbReference type="GO" id="GO:0006298">
    <property type="term" value="P:mismatch repair"/>
    <property type="evidence" value="ECO:0007669"/>
    <property type="project" value="TreeGrafter"/>
</dbReference>
<dbReference type="GeneID" id="9131197"/>
<gene>
    <name evidence="14" type="primary">rnhB</name>
    <name evidence="18" type="ordered locus">Metin_0197</name>
</gene>
<dbReference type="GO" id="GO:0043137">
    <property type="term" value="P:DNA replication, removal of RNA primer"/>
    <property type="evidence" value="ECO:0007669"/>
    <property type="project" value="TreeGrafter"/>
</dbReference>
<dbReference type="STRING" id="573063.Metin_0197"/>
<evidence type="ECO:0000256" key="5">
    <source>
        <dbReference type="ARBA" id="ARBA00007383"/>
    </source>
</evidence>
<dbReference type="InterPro" id="IPR020787">
    <property type="entry name" value="RNase_HII_arc"/>
</dbReference>
<comment type="cofactor">
    <cofactor evidence="14 15">
        <name>Mn(2+)</name>
        <dbReference type="ChEBI" id="CHEBI:29035"/>
    </cofactor>
    <cofactor evidence="14 15">
        <name>Mg(2+)</name>
        <dbReference type="ChEBI" id="CHEBI:18420"/>
    </cofactor>
    <text evidence="14 15">Manganese or magnesium. Binds 1 divalent metal ion per monomer in the absence of substrate. May bind a second metal ion after substrate binding.</text>
</comment>
<evidence type="ECO:0000259" key="17">
    <source>
        <dbReference type="PROSITE" id="PS51975"/>
    </source>
</evidence>
<keyword evidence="11 14" id="KW-0255">Endonuclease</keyword>
<evidence type="ECO:0000256" key="9">
    <source>
        <dbReference type="ARBA" id="ARBA00022722"/>
    </source>
</evidence>
<comment type="similarity">
    <text evidence="5 14 16">Belongs to the RNase HII family.</text>
</comment>
<dbReference type="Gene3D" id="3.30.420.10">
    <property type="entry name" value="Ribonuclease H-like superfamily/Ribonuclease H"/>
    <property type="match status" value="1"/>
</dbReference>
<organism evidence="18 19">
    <name type="scientific">Methanocaldococcus infernus (strain DSM 11812 / JCM 15783 / ME)</name>
    <dbReference type="NCBI Taxonomy" id="573063"/>
    <lineage>
        <taxon>Archaea</taxon>
        <taxon>Methanobacteriati</taxon>
        <taxon>Methanobacteriota</taxon>
        <taxon>Methanomada group</taxon>
        <taxon>Methanococci</taxon>
        <taxon>Methanococcales</taxon>
        <taxon>Methanocaldococcaceae</taxon>
        <taxon>Methanocaldococcus</taxon>
    </lineage>
</organism>
<comment type="catalytic activity">
    <reaction evidence="1 14 15 16">
        <text>Endonucleolytic cleavage to 5'-phosphomonoester.</text>
        <dbReference type="EC" id="3.1.26.4"/>
    </reaction>
</comment>
<keyword evidence="13 14" id="KW-0464">Manganese</keyword>
<dbReference type="Gene3D" id="1.10.10.460">
    <property type="entry name" value="Ribonuclease hii. Domain 2"/>
    <property type="match status" value="1"/>
</dbReference>
<keyword evidence="9 14" id="KW-0540">Nuclease</keyword>
<keyword evidence="10 14" id="KW-0479">Metal-binding</keyword>
<feature type="binding site" evidence="14 15">
    <location>
        <position position="102"/>
    </location>
    <ligand>
        <name>a divalent metal cation</name>
        <dbReference type="ChEBI" id="CHEBI:60240"/>
    </ligand>
</feature>
<dbReference type="eggNOG" id="arCOG04121">
    <property type="taxonomic scope" value="Archaea"/>
</dbReference>
<evidence type="ECO:0000256" key="16">
    <source>
        <dbReference type="RuleBase" id="RU003515"/>
    </source>
</evidence>
<protein>
    <recommendedName>
        <fullName evidence="7 14">Ribonuclease HII</fullName>
        <shortName evidence="14">RNase HII</shortName>
        <ecNumber evidence="6 14">3.1.26.4</ecNumber>
    </recommendedName>
</protein>
<evidence type="ECO:0000256" key="13">
    <source>
        <dbReference type="ARBA" id="ARBA00023211"/>
    </source>
</evidence>
<evidence type="ECO:0000256" key="7">
    <source>
        <dbReference type="ARBA" id="ARBA00019179"/>
    </source>
</evidence>
<dbReference type="InterPro" id="IPR024567">
    <property type="entry name" value="RNase_HII/HIII_dom"/>
</dbReference>
<dbReference type="InterPro" id="IPR001352">
    <property type="entry name" value="RNase_HII/HIII"/>
</dbReference>
<proteinExistence type="inferred from homology"/>
<evidence type="ECO:0000256" key="8">
    <source>
        <dbReference type="ARBA" id="ARBA00022490"/>
    </source>
</evidence>
<name>D5VQL5_METIM</name>
<dbReference type="HOGENOM" id="CLU_036532_0_4_2"/>
<evidence type="ECO:0000256" key="4">
    <source>
        <dbReference type="ARBA" id="ARBA00004496"/>
    </source>
</evidence>
<dbReference type="FunFam" id="1.10.10.460:FF:000001">
    <property type="entry name" value="Ribonuclease"/>
    <property type="match status" value="1"/>
</dbReference>
<evidence type="ECO:0000256" key="12">
    <source>
        <dbReference type="ARBA" id="ARBA00022801"/>
    </source>
</evidence>
<dbReference type="PANTHER" id="PTHR10954">
    <property type="entry name" value="RIBONUCLEASE H2 SUBUNIT A"/>
    <property type="match status" value="1"/>
</dbReference>
<dbReference type="PANTHER" id="PTHR10954:SF23">
    <property type="entry name" value="RIBONUCLEASE"/>
    <property type="match status" value="1"/>
</dbReference>
<comment type="cofactor">
    <cofactor evidence="2">
        <name>Mg(2+)</name>
        <dbReference type="ChEBI" id="CHEBI:18420"/>
    </cofactor>
</comment>
<evidence type="ECO:0000256" key="15">
    <source>
        <dbReference type="PROSITE-ProRule" id="PRU01319"/>
    </source>
</evidence>
<dbReference type="Pfam" id="PF01351">
    <property type="entry name" value="RNase_HII"/>
    <property type="match status" value="1"/>
</dbReference>
<dbReference type="EC" id="3.1.26.4" evidence="6 14"/>
<evidence type="ECO:0000256" key="14">
    <source>
        <dbReference type="HAMAP-Rule" id="MF_00052"/>
    </source>
</evidence>
<dbReference type="GO" id="GO:0004523">
    <property type="term" value="F:RNA-DNA hybrid ribonuclease activity"/>
    <property type="evidence" value="ECO:0007669"/>
    <property type="project" value="UniProtKB-UniRule"/>
</dbReference>
<dbReference type="OrthoDB" id="33866at2157"/>
<dbReference type="KEGG" id="mif:Metin_0197"/>
<dbReference type="HAMAP" id="MF_00052_A">
    <property type="entry name" value="RNase_HII_A"/>
    <property type="match status" value="1"/>
</dbReference>
<dbReference type="InterPro" id="IPR012337">
    <property type="entry name" value="RNaseH-like_sf"/>
</dbReference>
<dbReference type="GO" id="GO:0005737">
    <property type="term" value="C:cytoplasm"/>
    <property type="evidence" value="ECO:0007669"/>
    <property type="project" value="UniProtKB-SubCell"/>
</dbReference>
<comment type="subcellular location">
    <subcellularLocation>
        <location evidence="4 14">Cytoplasm</location>
    </subcellularLocation>
</comment>
<accession>D5VQL5</accession>
<evidence type="ECO:0000256" key="1">
    <source>
        <dbReference type="ARBA" id="ARBA00000077"/>
    </source>
</evidence>
<dbReference type="InterPro" id="IPR023160">
    <property type="entry name" value="RNase_HII_hlx-loop-hlx_cap_dom"/>
</dbReference>
<keyword evidence="19" id="KW-1185">Reference proteome</keyword>
<dbReference type="GO" id="GO:0003723">
    <property type="term" value="F:RNA binding"/>
    <property type="evidence" value="ECO:0007669"/>
    <property type="project" value="UniProtKB-UniRule"/>
</dbReference>
<sequence length="223" mass="25977">MKIGVDEAGRGPVIGPLVVCAYASEEEIEAEDSKKLSKEKREKLRKELEKKGIFEIVKVSAEELNRLMKSKNLNEIEVELFAKAIKNLIEKHNLKDVEIYVDSCSPNREKFKRKLLSKLRGLSIKDLIVEHKADEKYKVVSAASIIAKTERDREIEELKKIYGDFGSGYPSDPKTKRFLLYYYNEYREFPSIVREHWETCKRIKKSLEFPLILSLISDLKHNR</sequence>
<dbReference type="AlphaFoldDB" id="D5VQL5"/>
<dbReference type="GO" id="GO:0030145">
    <property type="term" value="F:manganese ion binding"/>
    <property type="evidence" value="ECO:0007669"/>
    <property type="project" value="UniProtKB-UniRule"/>
</dbReference>
<feature type="binding site" evidence="14 15">
    <location>
        <position position="7"/>
    </location>
    <ligand>
        <name>a divalent metal cation</name>
        <dbReference type="ChEBI" id="CHEBI:60240"/>
    </ligand>
</feature>